<dbReference type="AlphaFoldDB" id="A0AAV5IDM7"/>
<sequence>MQTGFTSITGFCNHIFSVMALVKQKSDAVQEVISFSVCNVNLVVSRSSSGN</sequence>
<accession>A0AAV5IDM7</accession>
<evidence type="ECO:0000313" key="2">
    <source>
        <dbReference type="Proteomes" id="UP001054252"/>
    </source>
</evidence>
<proteinExistence type="predicted"/>
<name>A0AAV5IDM7_9ROSI</name>
<organism evidence="1 2">
    <name type="scientific">Rubroshorea leprosula</name>
    <dbReference type="NCBI Taxonomy" id="152421"/>
    <lineage>
        <taxon>Eukaryota</taxon>
        <taxon>Viridiplantae</taxon>
        <taxon>Streptophyta</taxon>
        <taxon>Embryophyta</taxon>
        <taxon>Tracheophyta</taxon>
        <taxon>Spermatophyta</taxon>
        <taxon>Magnoliopsida</taxon>
        <taxon>eudicotyledons</taxon>
        <taxon>Gunneridae</taxon>
        <taxon>Pentapetalae</taxon>
        <taxon>rosids</taxon>
        <taxon>malvids</taxon>
        <taxon>Malvales</taxon>
        <taxon>Dipterocarpaceae</taxon>
        <taxon>Rubroshorea</taxon>
    </lineage>
</organism>
<dbReference type="Proteomes" id="UP001054252">
    <property type="component" value="Unassembled WGS sequence"/>
</dbReference>
<gene>
    <name evidence="1" type="ORF">SLEP1_g9281</name>
</gene>
<reference evidence="1 2" key="1">
    <citation type="journal article" date="2021" name="Commun. Biol.">
        <title>The genome of Shorea leprosula (Dipterocarpaceae) highlights the ecological relevance of drought in aseasonal tropical rainforests.</title>
        <authorList>
            <person name="Ng K.K.S."/>
            <person name="Kobayashi M.J."/>
            <person name="Fawcett J.A."/>
            <person name="Hatakeyama M."/>
            <person name="Paape T."/>
            <person name="Ng C.H."/>
            <person name="Ang C.C."/>
            <person name="Tnah L.H."/>
            <person name="Lee C.T."/>
            <person name="Nishiyama T."/>
            <person name="Sese J."/>
            <person name="O'Brien M.J."/>
            <person name="Copetti D."/>
            <person name="Mohd Noor M.I."/>
            <person name="Ong R.C."/>
            <person name="Putra M."/>
            <person name="Sireger I.Z."/>
            <person name="Indrioko S."/>
            <person name="Kosugi Y."/>
            <person name="Izuno A."/>
            <person name="Isagi Y."/>
            <person name="Lee S.L."/>
            <person name="Shimizu K.K."/>
        </authorList>
    </citation>
    <scope>NUCLEOTIDE SEQUENCE [LARGE SCALE GENOMIC DNA]</scope>
    <source>
        <strain evidence="1">214</strain>
    </source>
</reference>
<dbReference type="EMBL" id="BPVZ01000009">
    <property type="protein sequence ID" value="GKU95998.1"/>
    <property type="molecule type" value="Genomic_DNA"/>
</dbReference>
<keyword evidence="2" id="KW-1185">Reference proteome</keyword>
<comment type="caution">
    <text evidence="1">The sequence shown here is derived from an EMBL/GenBank/DDBJ whole genome shotgun (WGS) entry which is preliminary data.</text>
</comment>
<protein>
    <submittedName>
        <fullName evidence="1">Uncharacterized protein</fullName>
    </submittedName>
</protein>
<evidence type="ECO:0000313" key="1">
    <source>
        <dbReference type="EMBL" id="GKU95998.1"/>
    </source>
</evidence>